<dbReference type="EMBL" id="DF968073">
    <property type="protein sequence ID" value="GAP03447.1"/>
    <property type="molecule type" value="Genomic_DNA"/>
</dbReference>
<protein>
    <submittedName>
        <fullName evidence="1">Transposase</fullName>
    </submittedName>
</protein>
<keyword evidence="2" id="KW-1185">Reference proteome</keyword>
<dbReference type="Proteomes" id="UP000061227">
    <property type="component" value="Unassembled WGS sequence"/>
</dbReference>
<evidence type="ECO:0000313" key="2">
    <source>
        <dbReference type="Proteomes" id="UP000061227"/>
    </source>
</evidence>
<accession>A0A3F3GZS8</accession>
<name>A0A3F3GZS8_9LACO</name>
<organism evidence="1 2">
    <name type="scientific">Fructobacillus pseudoficulneus</name>
    <dbReference type="NCBI Taxonomy" id="220714"/>
    <lineage>
        <taxon>Bacteria</taxon>
        <taxon>Bacillati</taxon>
        <taxon>Bacillota</taxon>
        <taxon>Bacilli</taxon>
        <taxon>Lactobacillales</taxon>
        <taxon>Lactobacillaceae</taxon>
        <taxon>Fructobacillus</taxon>
    </lineage>
</organism>
<gene>
    <name evidence="1" type="ORF">FPFC_110010</name>
</gene>
<reference evidence="1 2" key="1">
    <citation type="journal article" date="2015" name="BMC Genomics">
        <title>Comparative genomics of Fructobacillus spp. and Leuconostoc spp. reveals niche-specific evolution of Fructobacillus spp.</title>
        <authorList>
            <person name="Endo A."/>
            <person name="Tanizawa Y."/>
            <person name="Tanaka N."/>
            <person name="Maeno S."/>
            <person name="Kumar H."/>
            <person name="Shiwa Y."/>
            <person name="Okada S."/>
            <person name="Yoshikawa H."/>
            <person name="Dicks L."/>
            <person name="Nakagawa J."/>
            <person name="Arita M."/>
        </authorList>
    </citation>
    <scope>NUCLEOTIDE SEQUENCE [LARGE SCALE GENOMIC DNA]</scope>
    <source>
        <strain evidence="1 2">DSM 15468</strain>
    </source>
</reference>
<dbReference type="STRING" id="220714.SAMN05660469_0052"/>
<proteinExistence type="predicted"/>
<sequence length="39" mass="4400">MSISYLQDFKDLLANFHQEVRSLILLAEVFGSSKDSIAI</sequence>
<evidence type="ECO:0000313" key="1">
    <source>
        <dbReference type="EMBL" id="GAP03447.1"/>
    </source>
</evidence>
<dbReference type="AlphaFoldDB" id="A0A3F3GZS8"/>